<name>A0A4R4TJ69_9ACTN</name>
<gene>
    <name evidence="1" type="ORF">E1283_06700</name>
</gene>
<proteinExistence type="predicted"/>
<reference evidence="1 2" key="1">
    <citation type="submission" date="2019-03" db="EMBL/GenBank/DDBJ databases">
        <title>Draft genome sequences of novel Actinobacteria.</title>
        <authorList>
            <person name="Sahin N."/>
            <person name="Ay H."/>
            <person name="Saygin H."/>
        </authorList>
    </citation>
    <scope>NUCLEOTIDE SEQUENCE [LARGE SCALE GENOMIC DNA]</scope>
    <source>
        <strain evidence="1 2">DSM 41900</strain>
    </source>
</reference>
<evidence type="ECO:0000313" key="1">
    <source>
        <dbReference type="EMBL" id="TDC77710.1"/>
    </source>
</evidence>
<protein>
    <submittedName>
        <fullName evidence="1">Uncharacterized protein</fullName>
    </submittedName>
</protein>
<dbReference type="AlphaFoldDB" id="A0A4R4TJ69"/>
<sequence>MSHDMAVTGHHVPHGLRDVLSDFFRVPPERVFVRCREEQDQWSAEEWDALGSSVVSCPYERLRGDLAWSLPIYHLDEDRAPSVTDLALRIAREFDTLALFPVAGDPPYLWHLATPRGDLCHAALDEQPCGEPESDAPARRIGQVDRPVRELPGAAVLPFLDPGCGAGVPASDT</sequence>
<dbReference type="RefSeq" id="WP_132816963.1">
    <property type="nucleotide sequence ID" value="NZ_SMKI01000048.1"/>
</dbReference>
<accession>A0A4R4TJ69</accession>
<dbReference type="Proteomes" id="UP000295345">
    <property type="component" value="Unassembled WGS sequence"/>
</dbReference>
<dbReference type="EMBL" id="SMKI01000048">
    <property type="protein sequence ID" value="TDC77710.1"/>
    <property type="molecule type" value="Genomic_DNA"/>
</dbReference>
<evidence type="ECO:0000313" key="2">
    <source>
        <dbReference type="Proteomes" id="UP000295345"/>
    </source>
</evidence>
<comment type="caution">
    <text evidence="1">The sequence shown here is derived from an EMBL/GenBank/DDBJ whole genome shotgun (WGS) entry which is preliminary data.</text>
</comment>
<keyword evidence="2" id="KW-1185">Reference proteome</keyword>
<organism evidence="1 2">
    <name type="scientific">Streptomyces hainanensis</name>
    <dbReference type="NCBI Taxonomy" id="402648"/>
    <lineage>
        <taxon>Bacteria</taxon>
        <taxon>Bacillati</taxon>
        <taxon>Actinomycetota</taxon>
        <taxon>Actinomycetes</taxon>
        <taxon>Kitasatosporales</taxon>
        <taxon>Streptomycetaceae</taxon>
        <taxon>Streptomyces</taxon>
    </lineage>
</organism>
<dbReference type="OrthoDB" id="3290487at2"/>